<name>A0A7W6G5D4_9SPHN</name>
<keyword evidence="2 5" id="KW-0238">DNA-binding</keyword>
<dbReference type="Gene3D" id="2.60.120.10">
    <property type="entry name" value="Jelly Rolls"/>
    <property type="match status" value="1"/>
</dbReference>
<dbReference type="GO" id="GO:0043565">
    <property type="term" value="F:sequence-specific DNA binding"/>
    <property type="evidence" value="ECO:0007669"/>
    <property type="project" value="InterPro"/>
</dbReference>
<reference evidence="5 6" key="1">
    <citation type="submission" date="2020-08" db="EMBL/GenBank/DDBJ databases">
        <title>Genomic Encyclopedia of Type Strains, Phase IV (KMG-IV): sequencing the most valuable type-strain genomes for metagenomic binning, comparative biology and taxonomic classification.</title>
        <authorList>
            <person name="Goeker M."/>
        </authorList>
    </citation>
    <scope>NUCLEOTIDE SEQUENCE [LARGE SCALE GENOMIC DNA]</scope>
    <source>
        <strain evidence="5 6">DSM 27057</strain>
    </source>
</reference>
<dbReference type="Pfam" id="PF12833">
    <property type="entry name" value="HTH_18"/>
    <property type="match status" value="1"/>
</dbReference>
<dbReference type="InterPro" id="IPR009057">
    <property type="entry name" value="Homeodomain-like_sf"/>
</dbReference>
<evidence type="ECO:0000259" key="4">
    <source>
        <dbReference type="PROSITE" id="PS01124"/>
    </source>
</evidence>
<feature type="domain" description="HTH araC/xylS-type" evidence="4">
    <location>
        <begin position="192"/>
        <end position="290"/>
    </location>
</feature>
<dbReference type="SUPFAM" id="SSF51215">
    <property type="entry name" value="Regulatory protein AraC"/>
    <property type="match status" value="1"/>
</dbReference>
<dbReference type="InterPro" id="IPR020449">
    <property type="entry name" value="Tscrpt_reg_AraC-type_HTH"/>
</dbReference>
<evidence type="ECO:0000256" key="1">
    <source>
        <dbReference type="ARBA" id="ARBA00023015"/>
    </source>
</evidence>
<dbReference type="PRINTS" id="PR00032">
    <property type="entry name" value="HTHARAC"/>
</dbReference>
<keyword evidence="6" id="KW-1185">Reference proteome</keyword>
<dbReference type="Gene3D" id="1.10.10.60">
    <property type="entry name" value="Homeodomain-like"/>
    <property type="match status" value="1"/>
</dbReference>
<dbReference type="GO" id="GO:0003700">
    <property type="term" value="F:DNA-binding transcription factor activity"/>
    <property type="evidence" value="ECO:0007669"/>
    <property type="project" value="InterPro"/>
</dbReference>
<comment type="caution">
    <text evidence="5">The sequence shown here is derived from an EMBL/GenBank/DDBJ whole genome shotgun (WGS) entry which is preliminary data.</text>
</comment>
<dbReference type="EMBL" id="JACIDX010000003">
    <property type="protein sequence ID" value="MBB3953965.1"/>
    <property type="molecule type" value="Genomic_DNA"/>
</dbReference>
<dbReference type="PROSITE" id="PS01124">
    <property type="entry name" value="HTH_ARAC_FAMILY_2"/>
    <property type="match status" value="1"/>
</dbReference>
<dbReference type="Proteomes" id="UP000548867">
    <property type="component" value="Unassembled WGS sequence"/>
</dbReference>
<gene>
    <name evidence="5" type="ORF">GGR38_000892</name>
</gene>
<evidence type="ECO:0000313" key="6">
    <source>
        <dbReference type="Proteomes" id="UP000548867"/>
    </source>
</evidence>
<dbReference type="InterPro" id="IPR018060">
    <property type="entry name" value="HTH_AraC"/>
</dbReference>
<evidence type="ECO:0000256" key="2">
    <source>
        <dbReference type="ARBA" id="ARBA00023125"/>
    </source>
</evidence>
<dbReference type="AlphaFoldDB" id="A0A7W6G5D4"/>
<dbReference type="InterPro" id="IPR014710">
    <property type="entry name" value="RmlC-like_jellyroll"/>
</dbReference>
<protein>
    <submittedName>
        <fullName evidence="5">AraC-like DNA-binding protein</fullName>
    </submittedName>
</protein>
<evidence type="ECO:0000313" key="5">
    <source>
        <dbReference type="EMBL" id="MBB3953965.1"/>
    </source>
</evidence>
<organism evidence="5 6">
    <name type="scientific">Novosphingobium sediminicola</name>
    <dbReference type="NCBI Taxonomy" id="563162"/>
    <lineage>
        <taxon>Bacteria</taxon>
        <taxon>Pseudomonadati</taxon>
        <taxon>Pseudomonadota</taxon>
        <taxon>Alphaproteobacteria</taxon>
        <taxon>Sphingomonadales</taxon>
        <taxon>Sphingomonadaceae</taxon>
        <taxon>Novosphingobium</taxon>
    </lineage>
</organism>
<dbReference type="PANTHER" id="PTHR43280:SF32">
    <property type="entry name" value="TRANSCRIPTIONAL REGULATORY PROTEIN"/>
    <property type="match status" value="1"/>
</dbReference>
<accession>A0A7W6G5D4</accession>
<dbReference type="RefSeq" id="WP_183623108.1">
    <property type="nucleotide sequence ID" value="NZ_JACIDX010000003.1"/>
</dbReference>
<proteinExistence type="predicted"/>
<dbReference type="InterPro" id="IPR037923">
    <property type="entry name" value="HTH-like"/>
</dbReference>
<keyword evidence="3" id="KW-0804">Transcription</keyword>
<evidence type="ECO:0000256" key="3">
    <source>
        <dbReference type="ARBA" id="ARBA00023163"/>
    </source>
</evidence>
<dbReference type="PANTHER" id="PTHR43280">
    <property type="entry name" value="ARAC-FAMILY TRANSCRIPTIONAL REGULATOR"/>
    <property type="match status" value="1"/>
</dbReference>
<keyword evidence="1" id="KW-0805">Transcription regulation</keyword>
<dbReference type="SMART" id="SM00342">
    <property type="entry name" value="HTH_ARAC"/>
    <property type="match status" value="1"/>
</dbReference>
<dbReference type="SUPFAM" id="SSF46689">
    <property type="entry name" value="Homeodomain-like"/>
    <property type="match status" value="1"/>
</dbReference>
<sequence>MTKIDTPPSLAPMREPGARDDVWIEAMRAPDRSENRASIRPHSHCDLLQLIVATGGSCLVDLDGVRRPVSAPCLIAIPGGTMHGFEIMPDAQGWNVLIRHDRVLEVVMTLQVGVGSLLAAPCIIDLSEMPDQVQDLSPLLALLMKESRGERLDGQALCLDALLRLLLVHLARMMDHGDARDPRRHGDHALFLEFRALVERRFTRTRRIADYADALGTTPARLNALCHRFAHRNAKQVVMDRLIDEARRRLLFSGENAADIALSLGFSEPSYFVRMFRRRTGATPGQFRLPPETD</sequence>